<sequence>MKQQSYVAQQFGNTASSYLSSSVHAQGADLAALHAIAQGMQSPRVLDLGCGAGHASFAVAPAAQSVVAYDLSAQMLEVVAGASRERGLRNISIRQGDVGRLPFADASFDLVVTRYSAHHWPDVQAALHEVRRVLRAGGRFVAIDITAPKEALFDTTLQAVELLRDGSHVRDYRVCEWGAKLKNAGFEHQLSSQWKLTMQFGEWVARMRTPELRVQAIRSLFDSAPDEARAYFSLRDDYSFDIDAAMFDAVCAG</sequence>
<evidence type="ECO:0000313" key="2">
    <source>
        <dbReference type="EMBL" id="MYN06360.1"/>
    </source>
</evidence>
<dbReference type="CDD" id="cd02440">
    <property type="entry name" value="AdoMet_MTases"/>
    <property type="match status" value="1"/>
</dbReference>
<dbReference type="PANTHER" id="PTHR43591:SF24">
    <property type="entry name" value="2-METHOXY-6-POLYPRENYL-1,4-BENZOQUINOL METHYLASE, MITOCHONDRIAL"/>
    <property type="match status" value="1"/>
</dbReference>
<evidence type="ECO:0000259" key="1">
    <source>
        <dbReference type="Pfam" id="PF08241"/>
    </source>
</evidence>
<dbReference type="RefSeq" id="WP_161070733.1">
    <property type="nucleotide sequence ID" value="NZ_WWCU01000002.1"/>
</dbReference>
<name>A0A7X4H810_9BURK</name>
<dbReference type="PANTHER" id="PTHR43591">
    <property type="entry name" value="METHYLTRANSFERASE"/>
    <property type="match status" value="1"/>
</dbReference>
<dbReference type="GO" id="GO:0008757">
    <property type="term" value="F:S-adenosylmethionine-dependent methyltransferase activity"/>
    <property type="evidence" value="ECO:0007669"/>
    <property type="project" value="InterPro"/>
</dbReference>
<dbReference type="EMBL" id="WWCU01000002">
    <property type="protein sequence ID" value="MYN06360.1"/>
    <property type="molecule type" value="Genomic_DNA"/>
</dbReference>
<keyword evidence="2" id="KW-0808">Transferase</keyword>
<dbReference type="SUPFAM" id="SSF53335">
    <property type="entry name" value="S-adenosyl-L-methionine-dependent methyltransferases"/>
    <property type="match status" value="1"/>
</dbReference>
<comment type="caution">
    <text evidence="2">The sequence shown here is derived from an EMBL/GenBank/DDBJ whole genome shotgun (WGS) entry which is preliminary data.</text>
</comment>
<protein>
    <submittedName>
        <fullName evidence="2">Methyltransferase domain-containing protein</fullName>
    </submittedName>
</protein>
<dbReference type="GO" id="GO:0032259">
    <property type="term" value="P:methylation"/>
    <property type="evidence" value="ECO:0007669"/>
    <property type="project" value="UniProtKB-KW"/>
</dbReference>
<dbReference type="InterPro" id="IPR029063">
    <property type="entry name" value="SAM-dependent_MTases_sf"/>
</dbReference>
<dbReference type="AlphaFoldDB" id="A0A7X4H810"/>
<gene>
    <name evidence="2" type="ORF">GTP77_03330</name>
</gene>
<proteinExistence type="predicted"/>
<organism evidence="2 3">
    <name type="scientific">Pseudoduganella aquatica</name>
    <dbReference type="NCBI Taxonomy" id="2660641"/>
    <lineage>
        <taxon>Bacteria</taxon>
        <taxon>Pseudomonadati</taxon>
        <taxon>Pseudomonadota</taxon>
        <taxon>Betaproteobacteria</taxon>
        <taxon>Burkholderiales</taxon>
        <taxon>Oxalobacteraceae</taxon>
        <taxon>Telluria group</taxon>
        <taxon>Pseudoduganella</taxon>
    </lineage>
</organism>
<evidence type="ECO:0000313" key="3">
    <source>
        <dbReference type="Proteomes" id="UP000450676"/>
    </source>
</evidence>
<keyword evidence="3" id="KW-1185">Reference proteome</keyword>
<dbReference type="Proteomes" id="UP000450676">
    <property type="component" value="Unassembled WGS sequence"/>
</dbReference>
<reference evidence="2 3" key="1">
    <citation type="submission" date="2019-12" db="EMBL/GenBank/DDBJ databases">
        <title>Novel species isolated from a subtropical stream in China.</title>
        <authorList>
            <person name="Lu H."/>
        </authorList>
    </citation>
    <scope>NUCLEOTIDE SEQUENCE [LARGE SCALE GENOMIC DNA]</scope>
    <source>
        <strain evidence="2 3">FT127W</strain>
    </source>
</reference>
<keyword evidence="2" id="KW-0489">Methyltransferase</keyword>
<dbReference type="InterPro" id="IPR013216">
    <property type="entry name" value="Methyltransf_11"/>
</dbReference>
<dbReference type="Gene3D" id="3.40.50.150">
    <property type="entry name" value="Vaccinia Virus protein VP39"/>
    <property type="match status" value="1"/>
</dbReference>
<feature type="domain" description="Methyltransferase type 11" evidence="1">
    <location>
        <begin position="46"/>
        <end position="141"/>
    </location>
</feature>
<dbReference type="Pfam" id="PF08241">
    <property type="entry name" value="Methyltransf_11"/>
    <property type="match status" value="1"/>
</dbReference>
<accession>A0A7X4H810</accession>